<feature type="compositionally biased region" description="Basic and acidic residues" evidence="1">
    <location>
        <begin position="269"/>
        <end position="279"/>
    </location>
</feature>
<sequence>MRARNTVHQAGDGPPKPSGEIRAALKAATACSRPPMTSQGAGCFMEPFLSCGPRDGGIARRPRPGCVESRIDVRRPGGRPATDPDSSSKHAAKPQVVAYAQGARGVRCRRTPGGVGGRLGRGAQVLDDSDPRLPFARRLRALKDAAAVSVRELEAASGRTPRRRAGQPPLTLKRSTIAGMISQTRPVRPEQEHVEVFVDTCLRIARQSGRRLPAELCDPDAWDAAYWELLVRLAGVRSDRRLAGEAARRLGSLPGPPAGPGGGVGEQVPHGHDPADPASERPPTGAAFHVRKRTGPPVVTAQAIAAAKEVLAGLVGQQWRTESALRSLDDPDPIPVRWRLTGDQGLMDHPANLTPAALPLTASSDDIAALAGRLRTMRRRRLVILGGPGTGKTTLAVQLLLELLATRHDHAEEPVPVLLPVADWDTTAFPLMQDWLAARLAQDYPALRATSLGSEAPAALAARGHVLPVLDGLDELPTAARAAVITTLNRSLSASDQIVVTGRTRDYRSAVEGAGDVLTSAVVIEPDLLEPAAAAGYLRRCLPGRPRPVWERILTGLATAPAGGAGPFGTLAEVTATPLGLWLLRAVYIAPQADPAALLDAARFPGPAELRAHLFDRLITALIDTRPPSARPADLFRPRRRHDPAEVRHVLGHLARHLTHPRNPDGTPRTRDLAWWRLAGSTHAVTPAIRLALGLVIALAIATVSTIGTGLAEGFAPFPAHGVTYGLAFGLTAGLVIAFAARSWARQPPGFADLRLRGRRFRPRFRPVRGLLLGLGTGLAMVVMMWFTVGAVAATLVAGVVSGLAVGLAYGFAAGFAAWAEAPSPAGRASTPLSSWRADRTLNLVRTATIGSTAALTGGLAGGIAAGVTDTVAFGVAVGLSYALTFGLTAGLAAGRHHAWMAYLIATTRLALAGRSPRALMSFLDDAHRLGLLRAVGPIYQFRHAELQDHLSTLPAPPAEGSR</sequence>
<feature type="transmembrane region" description="Helical" evidence="2">
    <location>
        <begin position="841"/>
        <end position="866"/>
    </location>
</feature>
<feature type="region of interest" description="Disordered" evidence="1">
    <location>
        <begin position="1"/>
        <end position="21"/>
    </location>
</feature>
<dbReference type="Gene3D" id="3.40.50.300">
    <property type="entry name" value="P-loop containing nucleotide triphosphate hydrolases"/>
    <property type="match status" value="1"/>
</dbReference>
<dbReference type="OrthoDB" id="419058at2"/>
<evidence type="ECO:0000313" key="5">
    <source>
        <dbReference type="Proteomes" id="UP000306628"/>
    </source>
</evidence>
<feature type="region of interest" description="Disordered" evidence="1">
    <location>
        <begin position="249"/>
        <end position="290"/>
    </location>
</feature>
<evidence type="ECO:0000256" key="1">
    <source>
        <dbReference type="SAM" id="MobiDB-lite"/>
    </source>
</evidence>
<proteinExistence type="predicted"/>
<keyword evidence="2" id="KW-0472">Membrane</keyword>
<dbReference type="EMBL" id="VCKX01000189">
    <property type="protein sequence ID" value="TMR26718.1"/>
    <property type="molecule type" value="Genomic_DNA"/>
</dbReference>
<protein>
    <submittedName>
        <fullName evidence="4">NACHT domain-containing protein</fullName>
    </submittedName>
</protein>
<dbReference type="SUPFAM" id="SSF52540">
    <property type="entry name" value="P-loop containing nucleoside triphosphate hydrolases"/>
    <property type="match status" value="1"/>
</dbReference>
<dbReference type="Pfam" id="PF05729">
    <property type="entry name" value="NACHT"/>
    <property type="match status" value="1"/>
</dbReference>
<evidence type="ECO:0000259" key="3">
    <source>
        <dbReference type="Pfam" id="PF05729"/>
    </source>
</evidence>
<feature type="transmembrane region" description="Helical" evidence="2">
    <location>
        <begin position="766"/>
        <end position="787"/>
    </location>
</feature>
<accession>A0A5S4G179</accession>
<feature type="transmembrane region" description="Helical" evidence="2">
    <location>
        <begin position="793"/>
        <end position="820"/>
    </location>
</feature>
<dbReference type="AlphaFoldDB" id="A0A5S4G179"/>
<feature type="transmembrane region" description="Helical" evidence="2">
    <location>
        <begin position="872"/>
        <end position="894"/>
    </location>
</feature>
<reference evidence="4 5" key="1">
    <citation type="submission" date="2019-05" db="EMBL/GenBank/DDBJ databases">
        <title>Draft genome sequence of Nonomuraea zeae DSM 100528.</title>
        <authorList>
            <person name="Saricaoglu S."/>
            <person name="Isik K."/>
        </authorList>
    </citation>
    <scope>NUCLEOTIDE SEQUENCE [LARGE SCALE GENOMIC DNA]</scope>
    <source>
        <strain evidence="4 5">DSM 100528</strain>
    </source>
</reference>
<feature type="transmembrane region" description="Helical" evidence="2">
    <location>
        <begin position="691"/>
        <end position="711"/>
    </location>
</feature>
<keyword evidence="2" id="KW-1133">Transmembrane helix</keyword>
<dbReference type="InterPro" id="IPR027417">
    <property type="entry name" value="P-loop_NTPase"/>
</dbReference>
<keyword evidence="5" id="KW-1185">Reference proteome</keyword>
<keyword evidence="2" id="KW-0812">Transmembrane</keyword>
<feature type="region of interest" description="Disordered" evidence="1">
    <location>
        <begin position="61"/>
        <end position="93"/>
    </location>
</feature>
<comment type="caution">
    <text evidence="4">The sequence shown here is derived from an EMBL/GenBank/DDBJ whole genome shotgun (WGS) entry which is preliminary data.</text>
</comment>
<feature type="domain" description="NACHT" evidence="3">
    <location>
        <begin position="380"/>
        <end position="540"/>
    </location>
</feature>
<dbReference type="InterPro" id="IPR007111">
    <property type="entry name" value="NACHT_NTPase"/>
</dbReference>
<gene>
    <name evidence="4" type="ORF">ETD85_41590</name>
</gene>
<feature type="transmembrane region" description="Helical" evidence="2">
    <location>
        <begin position="723"/>
        <end position="745"/>
    </location>
</feature>
<organism evidence="4 5">
    <name type="scientific">Nonomuraea zeae</name>
    <dbReference type="NCBI Taxonomy" id="1642303"/>
    <lineage>
        <taxon>Bacteria</taxon>
        <taxon>Bacillati</taxon>
        <taxon>Actinomycetota</taxon>
        <taxon>Actinomycetes</taxon>
        <taxon>Streptosporangiales</taxon>
        <taxon>Streptosporangiaceae</taxon>
        <taxon>Nonomuraea</taxon>
    </lineage>
</organism>
<evidence type="ECO:0000313" key="4">
    <source>
        <dbReference type="EMBL" id="TMR26718.1"/>
    </source>
</evidence>
<evidence type="ECO:0000256" key="2">
    <source>
        <dbReference type="SAM" id="Phobius"/>
    </source>
</evidence>
<dbReference type="Proteomes" id="UP000306628">
    <property type="component" value="Unassembled WGS sequence"/>
</dbReference>
<name>A0A5S4G179_9ACTN</name>